<dbReference type="GO" id="GO:0003677">
    <property type="term" value="F:DNA binding"/>
    <property type="evidence" value="ECO:0007669"/>
    <property type="project" value="InterPro"/>
</dbReference>
<feature type="compositionally biased region" description="Polar residues" evidence="1">
    <location>
        <begin position="66"/>
        <end position="77"/>
    </location>
</feature>
<dbReference type="CDD" id="cd00093">
    <property type="entry name" value="HTH_XRE"/>
    <property type="match status" value="1"/>
</dbReference>
<dbReference type="PROSITE" id="PS50943">
    <property type="entry name" value="HTH_CROC1"/>
    <property type="match status" value="1"/>
</dbReference>
<gene>
    <name evidence="3" type="ORF">CAP_2224</name>
</gene>
<accession>A0A017TA07</accession>
<feature type="region of interest" description="Disordered" evidence="1">
    <location>
        <begin position="65"/>
        <end position="94"/>
    </location>
</feature>
<dbReference type="InterPro" id="IPR010982">
    <property type="entry name" value="Lambda_DNA-bd_dom_sf"/>
</dbReference>
<dbReference type="Gene3D" id="1.10.260.40">
    <property type="entry name" value="lambda repressor-like DNA-binding domains"/>
    <property type="match status" value="1"/>
</dbReference>
<dbReference type="InterPro" id="IPR001387">
    <property type="entry name" value="Cro/C1-type_HTH"/>
</dbReference>
<protein>
    <recommendedName>
        <fullName evidence="2">HTH cro/C1-type domain-containing protein</fullName>
    </recommendedName>
</protein>
<evidence type="ECO:0000313" key="3">
    <source>
        <dbReference type="EMBL" id="EYF06034.1"/>
    </source>
</evidence>
<dbReference type="Pfam" id="PF01381">
    <property type="entry name" value="HTH_3"/>
    <property type="match status" value="1"/>
</dbReference>
<reference evidence="3 4" key="1">
    <citation type="submission" date="2013-05" db="EMBL/GenBank/DDBJ databases">
        <title>Genome assembly of Chondromyces apiculatus DSM 436.</title>
        <authorList>
            <person name="Sharma G."/>
            <person name="Khatri I."/>
            <person name="Kaur C."/>
            <person name="Mayilraj S."/>
            <person name="Subramanian S."/>
        </authorList>
    </citation>
    <scope>NUCLEOTIDE SEQUENCE [LARGE SCALE GENOMIC DNA]</scope>
    <source>
        <strain evidence="3 4">DSM 436</strain>
    </source>
</reference>
<dbReference type="AlphaFoldDB" id="A0A017TA07"/>
<organism evidence="3 4">
    <name type="scientific">Chondromyces apiculatus DSM 436</name>
    <dbReference type="NCBI Taxonomy" id="1192034"/>
    <lineage>
        <taxon>Bacteria</taxon>
        <taxon>Pseudomonadati</taxon>
        <taxon>Myxococcota</taxon>
        <taxon>Polyangia</taxon>
        <taxon>Polyangiales</taxon>
        <taxon>Polyangiaceae</taxon>
        <taxon>Chondromyces</taxon>
    </lineage>
</organism>
<dbReference type="STRING" id="1192034.CAP_2224"/>
<name>A0A017TA07_9BACT</name>
<dbReference type="EMBL" id="ASRX01000018">
    <property type="protein sequence ID" value="EYF06034.1"/>
    <property type="molecule type" value="Genomic_DNA"/>
</dbReference>
<dbReference type="Proteomes" id="UP000019678">
    <property type="component" value="Unassembled WGS sequence"/>
</dbReference>
<keyword evidence="4" id="KW-1185">Reference proteome</keyword>
<evidence type="ECO:0000256" key="1">
    <source>
        <dbReference type="SAM" id="MobiDB-lite"/>
    </source>
</evidence>
<feature type="domain" description="HTH cro/C1-type" evidence="2">
    <location>
        <begin position="13"/>
        <end position="61"/>
    </location>
</feature>
<comment type="caution">
    <text evidence="3">The sequence shown here is derived from an EMBL/GenBank/DDBJ whole genome shotgun (WGS) entry which is preliminary data.</text>
</comment>
<proteinExistence type="predicted"/>
<evidence type="ECO:0000259" key="2">
    <source>
        <dbReference type="PROSITE" id="PS50943"/>
    </source>
</evidence>
<evidence type="ECO:0000313" key="4">
    <source>
        <dbReference type="Proteomes" id="UP000019678"/>
    </source>
</evidence>
<dbReference type="SUPFAM" id="SSF47413">
    <property type="entry name" value="lambda repressor-like DNA-binding domains"/>
    <property type="match status" value="1"/>
</dbReference>
<sequence>MNTEGQIILGQLALKLTVSQIARLCRVSQPVVSRWIHGRRRPNYQNRKTLLARFNIGMEAWDRPAQGTQGVQGSQHTEGAEGAEGAVAKTRSAA</sequence>